<dbReference type="Gene3D" id="3.40.50.2300">
    <property type="match status" value="1"/>
</dbReference>
<keyword evidence="10" id="KW-0547">Nucleotide-binding</keyword>
<evidence type="ECO:0000259" key="8">
    <source>
        <dbReference type="PROSITE" id="PS50109"/>
    </source>
</evidence>
<dbReference type="EC" id="2.7.13.3" evidence="2"/>
<dbReference type="CDD" id="cd18774">
    <property type="entry name" value="PDC2_HK_sensor"/>
    <property type="match status" value="1"/>
</dbReference>
<evidence type="ECO:0000256" key="7">
    <source>
        <dbReference type="SAM" id="Phobius"/>
    </source>
</evidence>
<dbReference type="InterPro" id="IPR005467">
    <property type="entry name" value="His_kinase_dom"/>
</dbReference>
<dbReference type="EMBL" id="JBIGIB010000001">
    <property type="protein sequence ID" value="MFG6465704.1"/>
    <property type="molecule type" value="Genomic_DNA"/>
</dbReference>
<keyword evidence="7" id="KW-0812">Transmembrane</keyword>
<dbReference type="RefSeq" id="WP_394381490.1">
    <property type="nucleotide sequence ID" value="NZ_JBIGIB010000001.1"/>
</dbReference>
<dbReference type="InterPro" id="IPR011006">
    <property type="entry name" value="CheY-like_superfamily"/>
</dbReference>
<proteinExistence type="predicted"/>
<keyword evidence="11" id="KW-1185">Reference proteome</keyword>
<dbReference type="Gene3D" id="1.10.287.130">
    <property type="match status" value="1"/>
</dbReference>
<dbReference type="PRINTS" id="PR00344">
    <property type="entry name" value="BCTRLSENSOR"/>
</dbReference>
<feature type="region of interest" description="Disordered" evidence="6">
    <location>
        <begin position="742"/>
        <end position="771"/>
    </location>
</feature>
<dbReference type="InterPro" id="IPR036097">
    <property type="entry name" value="HisK_dim/P_sf"/>
</dbReference>
<dbReference type="SUPFAM" id="SSF47384">
    <property type="entry name" value="Homodimeric domain of signal transducing histidine kinase"/>
    <property type="match status" value="1"/>
</dbReference>
<evidence type="ECO:0000256" key="4">
    <source>
        <dbReference type="PROSITE-ProRule" id="PRU00169"/>
    </source>
</evidence>
<dbReference type="Gene3D" id="3.30.565.10">
    <property type="entry name" value="Histidine kinase-like ATPase, C-terminal domain"/>
    <property type="match status" value="1"/>
</dbReference>
<evidence type="ECO:0000313" key="10">
    <source>
        <dbReference type="EMBL" id="MFG6465704.1"/>
    </source>
</evidence>
<feature type="coiled-coil region" evidence="5">
    <location>
        <begin position="332"/>
        <end position="363"/>
    </location>
</feature>
<keyword evidence="5" id="KW-0175">Coiled coil</keyword>
<evidence type="ECO:0000256" key="3">
    <source>
        <dbReference type="ARBA" id="ARBA00022553"/>
    </source>
</evidence>
<protein>
    <recommendedName>
        <fullName evidence="2">histidine kinase</fullName>
        <ecNumber evidence="2">2.7.13.3</ecNumber>
    </recommendedName>
</protein>
<feature type="domain" description="Response regulatory" evidence="9">
    <location>
        <begin position="628"/>
        <end position="739"/>
    </location>
</feature>
<dbReference type="InterPro" id="IPR004358">
    <property type="entry name" value="Sig_transdc_His_kin-like_C"/>
</dbReference>
<dbReference type="GO" id="GO:0005524">
    <property type="term" value="F:ATP binding"/>
    <property type="evidence" value="ECO:0007669"/>
    <property type="project" value="UniProtKB-KW"/>
</dbReference>
<keyword evidence="3 4" id="KW-0597">Phosphoprotein</keyword>
<dbReference type="SUPFAM" id="SSF55874">
    <property type="entry name" value="ATPase domain of HSP90 chaperone/DNA topoisomerase II/histidine kinase"/>
    <property type="match status" value="1"/>
</dbReference>
<accession>A0ABW7GUQ7</accession>
<dbReference type="InterPro" id="IPR036890">
    <property type="entry name" value="HATPase_C_sf"/>
</dbReference>
<evidence type="ECO:0000256" key="2">
    <source>
        <dbReference type="ARBA" id="ARBA00012438"/>
    </source>
</evidence>
<evidence type="ECO:0000256" key="6">
    <source>
        <dbReference type="SAM" id="MobiDB-lite"/>
    </source>
</evidence>
<dbReference type="InterPro" id="IPR001789">
    <property type="entry name" value="Sig_transdc_resp-reg_receiver"/>
</dbReference>
<dbReference type="PANTHER" id="PTHR43065">
    <property type="entry name" value="SENSOR HISTIDINE KINASE"/>
    <property type="match status" value="1"/>
</dbReference>
<dbReference type="SMART" id="SM00388">
    <property type="entry name" value="HisKA"/>
    <property type="match status" value="1"/>
</dbReference>
<evidence type="ECO:0000256" key="5">
    <source>
        <dbReference type="SAM" id="Coils"/>
    </source>
</evidence>
<keyword evidence="7" id="KW-0472">Membrane</keyword>
<dbReference type="SMART" id="SM00448">
    <property type="entry name" value="REC"/>
    <property type="match status" value="1"/>
</dbReference>
<dbReference type="PROSITE" id="PS50109">
    <property type="entry name" value="HIS_KIN"/>
    <property type="match status" value="1"/>
</dbReference>
<dbReference type="InterPro" id="IPR003594">
    <property type="entry name" value="HATPase_dom"/>
</dbReference>
<evidence type="ECO:0000256" key="1">
    <source>
        <dbReference type="ARBA" id="ARBA00000085"/>
    </source>
</evidence>
<name>A0ABW7GUQ7_9BURK</name>
<evidence type="ECO:0000259" key="9">
    <source>
        <dbReference type="PROSITE" id="PS50110"/>
    </source>
</evidence>
<dbReference type="PANTHER" id="PTHR43065:SF49">
    <property type="entry name" value="HISTIDINE KINASE"/>
    <property type="match status" value="1"/>
</dbReference>
<feature type="domain" description="Histidine kinase" evidence="8">
    <location>
        <begin position="379"/>
        <end position="596"/>
    </location>
</feature>
<keyword evidence="7" id="KW-1133">Transmembrane helix</keyword>
<keyword evidence="10" id="KW-0067">ATP-binding</keyword>
<feature type="transmembrane region" description="Helical" evidence="7">
    <location>
        <begin position="273"/>
        <end position="292"/>
    </location>
</feature>
<comment type="catalytic activity">
    <reaction evidence="1">
        <text>ATP + protein L-histidine = ADP + protein N-phospho-L-histidine.</text>
        <dbReference type="EC" id="2.7.13.3"/>
    </reaction>
</comment>
<dbReference type="Proteomes" id="UP001606303">
    <property type="component" value="Unassembled WGS sequence"/>
</dbReference>
<dbReference type="InterPro" id="IPR003661">
    <property type="entry name" value="HisK_dim/P_dom"/>
</dbReference>
<feature type="modified residue" description="4-aspartylphosphate" evidence="4">
    <location>
        <position position="678"/>
    </location>
</feature>
<dbReference type="PROSITE" id="PS50110">
    <property type="entry name" value="RESPONSE_REGULATORY"/>
    <property type="match status" value="1"/>
</dbReference>
<sequence length="771" mass="81053">MPVTIRSRLLLLVLSALLPCMLGVAWLIGSTYEAERVAHSRTLRDTSRALSMLVDGELQRRAAIAHVLAQSPELDGSLPLDAERRLGFDQLARRAMQGLEGWVELRAPGEVLISTRQPEGQTTSTPGPAQLQAQPVMLPLGLDPRWEAHAAWVEPVMRQDRLAYNIVVTVKPAELQRIVDAMAPPPGWFGTVLDATGHLVARRPGGAQFVGRLATPVILERLKQAREGEFESISLDGMQTVGYFSTSATGWTYVSAMPRAAYAGRMPQAVQRLVVGALALLALALLGAMWVARRIETPVRALEGLAQDLQAARPVQAQATGLVEADGVAVALADAGRSLAQARDELERSVAEAVARTRQVEQRVAQEQRVMALGRLTGGVAHEFNNLLGIISNSRHLIARQAAGSTLERALGAIQRSVDRGSQLTQHLLRFSGQHPALAQAVQLDRYLPEVQGLMRSVLSRTIDIRVEVTPDLPAVQVDASELDLALVNLALNAHDALPDGGALHLLARLATADEAADLAPGTYVLLAVSDDGRGLDAAQVEHAFEPFFTTKQVGQGTGLGLSQVHGFATQAGGTARLASTPGLGTTVSLLLPVVPPAASPVHSASAVHLHDGAAAGTGPIETLNGTHVLLVEDDASLAEVTAALLSAHGARVHRAAGADQALEQMERLPQVDVVLTDVVMPGRLDGVALARQLRAQHPALAVVLISGFNLADVSPGEFTQLRKPCAPHDLLAALRVAARGPAAGESAGQTPGQSSGQSAGASSGDAASPA</sequence>
<dbReference type="Pfam" id="PF00072">
    <property type="entry name" value="Response_reg"/>
    <property type="match status" value="1"/>
</dbReference>
<evidence type="ECO:0000313" key="11">
    <source>
        <dbReference type="Proteomes" id="UP001606303"/>
    </source>
</evidence>
<dbReference type="SMART" id="SM00387">
    <property type="entry name" value="HATPase_c"/>
    <property type="match status" value="1"/>
</dbReference>
<comment type="caution">
    <text evidence="10">The sequence shown here is derived from an EMBL/GenBank/DDBJ whole genome shotgun (WGS) entry which is preliminary data.</text>
</comment>
<reference evidence="10 11" key="1">
    <citation type="submission" date="2024-08" db="EMBL/GenBank/DDBJ databases">
        <authorList>
            <person name="Lu H."/>
        </authorList>
    </citation>
    <scope>NUCLEOTIDE SEQUENCE [LARGE SCALE GENOMIC DNA]</scope>
    <source>
        <strain evidence="10 11">BYS87W</strain>
    </source>
</reference>
<organism evidence="10 11">
    <name type="scientific">Pelomonas baiyunensis</name>
    <dbReference type="NCBI Taxonomy" id="3299026"/>
    <lineage>
        <taxon>Bacteria</taxon>
        <taxon>Pseudomonadati</taxon>
        <taxon>Pseudomonadota</taxon>
        <taxon>Betaproteobacteria</taxon>
        <taxon>Burkholderiales</taxon>
        <taxon>Sphaerotilaceae</taxon>
        <taxon>Roseateles</taxon>
    </lineage>
</organism>
<dbReference type="SUPFAM" id="SSF52172">
    <property type="entry name" value="CheY-like"/>
    <property type="match status" value="1"/>
</dbReference>
<dbReference type="Pfam" id="PF02518">
    <property type="entry name" value="HATPase_c"/>
    <property type="match status" value="1"/>
</dbReference>
<gene>
    <name evidence="10" type="ORF">ACG01O_03690</name>
</gene>